<comment type="similarity">
    <text evidence="1">Belongs to the YciI family.</text>
</comment>
<comment type="caution">
    <text evidence="3">The sequence shown here is derived from an EMBL/GenBank/DDBJ whole genome shotgun (WGS) entry which is preliminary data.</text>
</comment>
<dbReference type="STRING" id="1178482.AR456_00145"/>
<dbReference type="KEGG" id="hhu:AR456_00145"/>
<name>W1N617_9GAMM</name>
<organism evidence="3 4">
    <name type="scientific">Halomonas huangheensis</name>
    <dbReference type="NCBI Taxonomy" id="1178482"/>
    <lineage>
        <taxon>Bacteria</taxon>
        <taxon>Pseudomonadati</taxon>
        <taxon>Pseudomonadota</taxon>
        <taxon>Gammaproteobacteria</taxon>
        <taxon>Oceanospirillales</taxon>
        <taxon>Halomonadaceae</taxon>
        <taxon>Halomonas</taxon>
    </lineage>
</organism>
<proteinExistence type="inferred from homology"/>
<evidence type="ECO:0000259" key="2">
    <source>
        <dbReference type="Pfam" id="PF03795"/>
    </source>
</evidence>
<dbReference type="eggNOG" id="COG2350">
    <property type="taxonomic scope" value="Bacteria"/>
</dbReference>
<dbReference type="AlphaFoldDB" id="W1N617"/>
<dbReference type="InterPro" id="IPR011008">
    <property type="entry name" value="Dimeric_a/b-barrel"/>
</dbReference>
<dbReference type="EMBL" id="AVBC01000035">
    <property type="protein sequence ID" value="ERL51022.1"/>
    <property type="molecule type" value="Genomic_DNA"/>
</dbReference>
<dbReference type="RefSeq" id="WP_021819552.1">
    <property type="nucleotide sequence ID" value="NZ_AVBC01000035.1"/>
</dbReference>
<gene>
    <name evidence="3" type="ORF">BJB45_20740</name>
</gene>
<protein>
    <recommendedName>
        <fullName evidence="2">YCII-related domain-containing protein</fullName>
    </recommendedName>
</protein>
<dbReference type="PATRIC" id="fig|1178482.3.peg.2600"/>
<dbReference type="SUPFAM" id="SSF54909">
    <property type="entry name" value="Dimeric alpha+beta barrel"/>
    <property type="match status" value="1"/>
</dbReference>
<dbReference type="Pfam" id="PF03795">
    <property type="entry name" value="YCII"/>
    <property type="match status" value="1"/>
</dbReference>
<feature type="domain" description="YCII-related" evidence="2">
    <location>
        <begin position="1"/>
        <end position="81"/>
    </location>
</feature>
<evidence type="ECO:0000313" key="3">
    <source>
        <dbReference type="EMBL" id="ERL51022.1"/>
    </source>
</evidence>
<dbReference type="PANTHER" id="PTHR37828">
    <property type="entry name" value="GSR2449 PROTEIN"/>
    <property type="match status" value="1"/>
</dbReference>
<dbReference type="InterPro" id="IPR005545">
    <property type="entry name" value="YCII"/>
</dbReference>
<dbReference type="Proteomes" id="UP000019113">
    <property type="component" value="Unassembled WGS sequence"/>
</dbReference>
<dbReference type="PANTHER" id="PTHR37828:SF1">
    <property type="entry name" value="YCII-RELATED DOMAIN-CONTAINING PROTEIN"/>
    <property type="match status" value="1"/>
</dbReference>
<evidence type="ECO:0000313" key="4">
    <source>
        <dbReference type="Proteomes" id="UP000019113"/>
    </source>
</evidence>
<evidence type="ECO:0000256" key="1">
    <source>
        <dbReference type="ARBA" id="ARBA00007689"/>
    </source>
</evidence>
<dbReference type="Gene3D" id="3.30.70.1060">
    <property type="entry name" value="Dimeric alpha+beta barrel"/>
    <property type="match status" value="1"/>
</dbReference>
<dbReference type="OrthoDB" id="9814407at2"/>
<accession>W1N617</accession>
<sequence>MFIISLTYTRELSEVEAQMAAHIEYLDHYYAAGVFVASGRKVPRTGGVILAVAESLEAVEQIVAQDPFCIHQLAEAEIIEFTASRTSPELTALLP</sequence>
<keyword evidence="4" id="KW-1185">Reference proteome</keyword>
<reference evidence="3 4" key="1">
    <citation type="submission" date="2013-08" db="EMBL/GenBank/DDBJ databases">
        <title>draft genome of Halomonas huanghegensis, strain BJGMM-B45T.</title>
        <authorList>
            <person name="Miao C."/>
            <person name="Wan Y."/>
            <person name="Jin W."/>
        </authorList>
    </citation>
    <scope>NUCLEOTIDE SEQUENCE [LARGE SCALE GENOMIC DNA]</scope>
    <source>
        <strain evidence="3 4">BJGMM-B45</strain>
    </source>
</reference>